<dbReference type="Proteomes" id="UP001066276">
    <property type="component" value="Chromosome 1_1"/>
</dbReference>
<gene>
    <name evidence="1" type="ORF">NDU88_001599</name>
</gene>
<proteinExistence type="predicted"/>
<accession>A0AAV7WMF5</accession>
<comment type="caution">
    <text evidence="1">The sequence shown here is derived from an EMBL/GenBank/DDBJ whole genome shotgun (WGS) entry which is preliminary data.</text>
</comment>
<dbReference type="AlphaFoldDB" id="A0AAV7WMF5"/>
<name>A0AAV7WMF5_PLEWA</name>
<dbReference type="EMBL" id="JANPWB010000001">
    <property type="protein sequence ID" value="KAJ1213970.1"/>
    <property type="molecule type" value="Genomic_DNA"/>
</dbReference>
<evidence type="ECO:0000313" key="2">
    <source>
        <dbReference type="Proteomes" id="UP001066276"/>
    </source>
</evidence>
<keyword evidence="2" id="KW-1185">Reference proteome</keyword>
<organism evidence="1 2">
    <name type="scientific">Pleurodeles waltl</name>
    <name type="common">Iberian ribbed newt</name>
    <dbReference type="NCBI Taxonomy" id="8319"/>
    <lineage>
        <taxon>Eukaryota</taxon>
        <taxon>Metazoa</taxon>
        <taxon>Chordata</taxon>
        <taxon>Craniata</taxon>
        <taxon>Vertebrata</taxon>
        <taxon>Euteleostomi</taxon>
        <taxon>Amphibia</taxon>
        <taxon>Batrachia</taxon>
        <taxon>Caudata</taxon>
        <taxon>Salamandroidea</taxon>
        <taxon>Salamandridae</taxon>
        <taxon>Pleurodelinae</taxon>
        <taxon>Pleurodeles</taxon>
    </lineage>
</organism>
<reference evidence="1" key="1">
    <citation type="journal article" date="2022" name="bioRxiv">
        <title>Sequencing and chromosome-scale assembly of the giantPleurodeles waltlgenome.</title>
        <authorList>
            <person name="Brown T."/>
            <person name="Elewa A."/>
            <person name="Iarovenko S."/>
            <person name="Subramanian E."/>
            <person name="Araus A.J."/>
            <person name="Petzold A."/>
            <person name="Susuki M."/>
            <person name="Suzuki K.-i.T."/>
            <person name="Hayashi T."/>
            <person name="Toyoda A."/>
            <person name="Oliveira C."/>
            <person name="Osipova E."/>
            <person name="Leigh N.D."/>
            <person name="Simon A."/>
            <person name="Yun M.H."/>
        </authorList>
    </citation>
    <scope>NUCLEOTIDE SEQUENCE</scope>
    <source>
        <strain evidence="1">20211129_DDA</strain>
        <tissue evidence="1">Liver</tissue>
    </source>
</reference>
<evidence type="ECO:0000313" key="1">
    <source>
        <dbReference type="EMBL" id="KAJ1213970.1"/>
    </source>
</evidence>
<sequence>MRLQDNGELPVHGVSACLQDNQEARVDAAESGMRTVFSARTVFSVSTRLQDNEGARVDATETSMLCLKNG</sequence>
<protein>
    <submittedName>
        <fullName evidence="1">Uncharacterized protein</fullName>
    </submittedName>
</protein>